<dbReference type="Proteomes" id="UP000738349">
    <property type="component" value="Unassembled WGS sequence"/>
</dbReference>
<dbReference type="OrthoDB" id="4804426at2759"/>
<dbReference type="AlphaFoldDB" id="A0A9P9EPD0"/>
<feature type="transmembrane region" description="Helical" evidence="1">
    <location>
        <begin position="271"/>
        <end position="295"/>
    </location>
</feature>
<organism evidence="2 3">
    <name type="scientific">Dactylonectria macrodidyma</name>
    <dbReference type="NCBI Taxonomy" id="307937"/>
    <lineage>
        <taxon>Eukaryota</taxon>
        <taxon>Fungi</taxon>
        <taxon>Dikarya</taxon>
        <taxon>Ascomycota</taxon>
        <taxon>Pezizomycotina</taxon>
        <taxon>Sordariomycetes</taxon>
        <taxon>Hypocreomycetidae</taxon>
        <taxon>Hypocreales</taxon>
        <taxon>Nectriaceae</taxon>
        <taxon>Dactylonectria</taxon>
    </lineage>
</organism>
<reference evidence="2" key="1">
    <citation type="journal article" date="2021" name="Nat. Commun.">
        <title>Genetic determinants of endophytism in the Arabidopsis root mycobiome.</title>
        <authorList>
            <person name="Mesny F."/>
            <person name="Miyauchi S."/>
            <person name="Thiergart T."/>
            <person name="Pickel B."/>
            <person name="Atanasova L."/>
            <person name="Karlsson M."/>
            <person name="Huettel B."/>
            <person name="Barry K.W."/>
            <person name="Haridas S."/>
            <person name="Chen C."/>
            <person name="Bauer D."/>
            <person name="Andreopoulos W."/>
            <person name="Pangilinan J."/>
            <person name="LaButti K."/>
            <person name="Riley R."/>
            <person name="Lipzen A."/>
            <person name="Clum A."/>
            <person name="Drula E."/>
            <person name="Henrissat B."/>
            <person name="Kohler A."/>
            <person name="Grigoriev I.V."/>
            <person name="Martin F.M."/>
            <person name="Hacquard S."/>
        </authorList>
    </citation>
    <scope>NUCLEOTIDE SEQUENCE</scope>
    <source>
        <strain evidence="2">MPI-CAGE-AT-0147</strain>
    </source>
</reference>
<gene>
    <name evidence="2" type="ORF">EDB81DRAFT_885565</name>
</gene>
<name>A0A9P9EPD0_9HYPO</name>
<proteinExistence type="predicted"/>
<comment type="caution">
    <text evidence="2">The sequence shown here is derived from an EMBL/GenBank/DDBJ whole genome shotgun (WGS) entry which is preliminary data.</text>
</comment>
<keyword evidence="1" id="KW-0472">Membrane</keyword>
<keyword evidence="3" id="KW-1185">Reference proteome</keyword>
<keyword evidence="1" id="KW-0812">Transmembrane</keyword>
<dbReference type="Gene3D" id="1.20.58.340">
    <property type="entry name" value="Magnesium transport protein CorA, transmembrane region"/>
    <property type="match status" value="1"/>
</dbReference>
<accession>A0A9P9EPD0</accession>
<evidence type="ECO:0000313" key="2">
    <source>
        <dbReference type="EMBL" id="KAH7140861.1"/>
    </source>
</evidence>
<evidence type="ECO:0000256" key="1">
    <source>
        <dbReference type="SAM" id="Phobius"/>
    </source>
</evidence>
<feature type="transmembrane region" description="Helical" evidence="1">
    <location>
        <begin position="301"/>
        <end position="324"/>
    </location>
</feature>
<keyword evidence="1" id="KW-1133">Transmembrane helix</keyword>
<sequence length="357" mass="39728">MIAGTGNGTLLGLSLDKSLFETIIQSLEFPDKVEKTITSIHGVFSRFIEYHSDGKKTLLILFSSPKTPVREIFCAIRVDLELSVTTCLLFDATARDLNRVIKTLNGLGPTSKLVRRNPLALIVMILVECGATSESKRSDLDKYILGAEVQTRASSWEDPNKTLVRWPHNFYSVMSVLHLCQNNLMFVNHAVEFEVAAWEFFQRISSEGDVGQLLKAKTGDGAWQTIRDDIDYELAHTNSRKAQIGCLRERVGVQISMIDNMVAHQETSQTSLIAILALVFAPASLIASIFSAGIFPTSEKSWVPFISSTLPITLVTVAIGVVFLERQLVVRAWWRKPSHTSKVDDVPTRDATPHEHC</sequence>
<protein>
    <submittedName>
        <fullName evidence="2">Uncharacterized protein</fullName>
    </submittedName>
</protein>
<evidence type="ECO:0000313" key="3">
    <source>
        <dbReference type="Proteomes" id="UP000738349"/>
    </source>
</evidence>
<dbReference type="EMBL" id="JAGMUV010000011">
    <property type="protein sequence ID" value="KAH7140861.1"/>
    <property type="molecule type" value="Genomic_DNA"/>
</dbReference>